<name>B8MGD6_TALSN</name>
<gene>
    <name evidence="2" type="ORF">TSTA_013560</name>
</gene>
<evidence type="ECO:0000313" key="2">
    <source>
        <dbReference type="EMBL" id="EED16256.1"/>
    </source>
</evidence>
<evidence type="ECO:0000256" key="1">
    <source>
        <dbReference type="SAM" id="MobiDB-lite"/>
    </source>
</evidence>
<dbReference type="VEuPathDB" id="FungiDB:TSTA_013560"/>
<dbReference type="RefSeq" id="XP_002483490.1">
    <property type="nucleotide sequence ID" value="XM_002483445.1"/>
</dbReference>
<feature type="compositionally biased region" description="Polar residues" evidence="1">
    <location>
        <begin position="303"/>
        <end position="317"/>
    </location>
</feature>
<dbReference type="InParanoid" id="B8MGD6"/>
<dbReference type="Proteomes" id="UP000001745">
    <property type="component" value="Unassembled WGS sequence"/>
</dbReference>
<dbReference type="EMBL" id="EQ962656">
    <property type="protein sequence ID" value="EED16256.1"/>
    <property type="molecule type" value="Genomic_DNA"/>
</dbReference>
<dbReference type="OrthoDB" id="4523365at2759"/>
<feature type="region of interest" description="Disordered" evidence="1">
    <location>
        <begin position="262"/>
        <end position="317"/>
    </location>
</feature>
<dbReference type="PhylomeDB" id="B8MGD6"/>
<organism evidence="2 3">
    <name type="scientific">Talaromyces stipitatus (strain ATCC 10500 / CBS 375.48 / QM 6759 / NRRL 1006)</name>
    <name type="common">Penicillium stipitatum</name>
    <dbReference type="NCBI Taxonomy" id="441959"/>
    <lineage>
        <taxon>Eukaryota</taxon>
        <taxon>Fungi</taxon>
        <taxon>Dikarya</taxon>
        <taxon>Ascomycota</taxon>
        <taxon>Pezizomycotina</taxon>
        <taxon>Eurotiomycetes</taxon>
        <taxon>Eurotiomycetidae</taxon>
        <taxon>Eurotiales</taxon>
        <taxon>Trichocomaceae</taxon>
        <taxon>Talaromyces</taxon>
        <taxon>Talaromyces sect. Talaromyces</taxon>
    </lineage>
</organism>
<reference evidence="3" key="1">
    <citation type="journal article" date="2015" name="Genome Announc.">
        <title>Genome sequence of the AIDS-associated pathogen Penicillium marneffei (ATCC18224) and its near taxonomic relative Talaromyces stipitatus (ATCC10500).</title>
        <authorList>
            <person name="Nierman W.C."/>
            <person name="Fedorova-Abrams N.D."/>
            <person name="Andrianopoulos A."/>
        </authorList>
    </citation>
    <scope>NUCLEOTIDE SEQUENCE [LARGE SCALE GENOMIC DNA]</scope>
    <source>
        <strain evidence="3">ATCC 10500 / CBS 375.48 / QM 6759 / NRRL 1006</strain>
    </source>
</reference>
<dbReference type="HOGENOM" id="CLU_877659_0_0_1"/>
<accession>B8MGD6</accession>
<evidence type="ECO:0000313" key="3">
    <source>
        <dbReference type="Proteomes" id="UP000001745"/>
    </source>
</evidence>
<dbReference type="GeneID" id="8099155"/>
<protein>
    <submittedName>
        <fullName evidence="2">Uncharacterized protein</fullName>
    </submittedName>
</protein>
<keyword evidence="3" id="KW-1185">Reference proteome</keyword>
<proteinExistence type="predicted"/>
<dbReference type="AlphaFoldDB" id="B8MGD6"/>
<sequence length="317" mass="35887">MARSYSIIRSKVGTRRVLKEDWPSMVIQIEHLTNELKLALGIQENLPTLLESNEIPRAPHADMMLYSEVMSEKNTQRPVHSGQVVVISYDLKSDWWKNITVWAWNRPPYGRCLDEVFIVITPFHIIFARVPRDTNDAWLAYDYRAIMGVIDKTLQSNVSPVGGKHWSYMYRLIPAFTLNPNDAKKPRPAGPQRRLNSLRELRLNTVYESRFNSYLYYVPPAEWPDRNPNFTIRVGNYGRPGDEDRPHVQVNDMSGEYIITGKNEEGPDVTVNDNGNATENPVVAENPGQNGRENPVGDGVESTPGTPGTTDTAHNGA</sequence>